<dbReference type="OrthoDB" id="31371at2157"/>
<organism evidence="11 12">
    <name type="scientific">Methanobacterium paludis (strain DSM 25820 / JCM 18151 / SWAN1)</name>
    <dbReference type="NCBI Taxonomy" id="868131"/>
    <lineage>
        <taxon>Archaea</taxon>
        <taxon>Methanobacteriati</taxon>
        <taxon>Methanobacteriota</taxon>
        <taxon>Methanomada group</taxon>
        <taxon>Methanobacteria</taxon>
        <taxon>Methanobacteriales</taxon>
        <taxon>Methanobacteriaceae</taxon>
        <taxon>Methanobacterium</taxon>
    </lineage>
</organism>
<dbReference type="UniPathway" id="UPA00344"/>
<comment type="pathway">
    <text evidence="2">Cofactor biosynthesis; molybdopterin biosynthesis.</text>
</comment>
<comment type="catalytic activity">
    <reaction evidence="9">
        <text>adenylyl-molybdopterin + molybdate = Mo-molybdopterin + AMP + H(+)</text>
        <dbReference type="Rhea" id="RHEA:35047"/>
        <dbReference type="ChEBI" id="CHEBI:15378"/>
        <dbReference type="ChEBI" id="CHEBI:36264"/>
        <dbReference type="ChEBI" id="CHEBI:62727"/>
        <dbReference type="ChEBI" id="CHEBI:71302"/>
        <dbReference type="ChEBI" id="CHEBI:456215"/>
        <dbReference type="EC" id="2.10.1.1"/>
    </reaction>
</comment>
<keyword evidence="5" id="KW-0808">Transferase</keyword>
<gene>
    <name evidence="11" type="ordered locus">MSWAN_0286</name>
</gene>
<dbReference type="Pfam" id="PF03454">
    <property type="entry name" value="MoeA_C"/>
    <property type="match status" value="1"/>
</dbReference>
<evidence type="ECO:0000256" key="3">
    <source>
        <dbReference type="ARBA" id="ARBA00013269"/>
    </source>
</evidence>
<dbReference type="Proteomes" id="UP000009231">
    <property type="component" value="Chromosome"/>
</dbReference>
<dbReference type="InterPro" id="IPR036688">
    <property type="entry name" value="MoeA_C_domain_IV_sf"/>
</dbReference>
<dbReference type="GO" id="GO:0061599">
    <property type="term" value="F:molybdopterin molybdotransferase activity"/>
    <property type="evidence" value="ECO:0007669"/>
    <property type="project" value="UniProtKB-EC"/>
</dbReference>
<keyword evidence="6" id="KW-0479">Metal-binding</keyword>
<dbReference type="RefSeq" id="WP_013824832.1">
    <property type="nucleotide sequence ID" value="NC_015574.1"/>
</dbReference>
<dbReference type="InterPro" id="IPR001453">
    <property type="entry name" value="MoaB/Mog_dom"/>
</dbReference>
<evidence type="ECO:0000256" key="2">
    <source>
        <dbReference type="ARBA" id="ARBA00005046"/>
    </source>
</evidence>
<dbReference type="EMBL" id="CP002772">
    <property type="protein sequence ID" value="AEG17330.1"/>
    <property type="molecule type" value="Genomic_DNA"/>
</dbReference>
<evidence type="ECO:0000256" key="8">
    <source>
        <dbReference type="ARBA" id="ARBA00023150"/>
    </source>
</evidence>
<evidence type="ECO:0000256" key="7">
    <source>
        <dbReference type="ARBA" id="ARBA00022842"/>
    </source>
</evidence>
<dbReference type="NCBIfam" id="NF045515">
    <property type="entry name" value="Glp_gephyrin"/>
    <property type="match status" value="1"/>
</dbReference>
<keyword evidence="4" id="KW-0500">Molybdenum</keyword>
<dbReference type="CDD" id="cd00887">
    <property type="entry name" value="MoeA"/>
    <property type="match status" value="1"/>
</dbReference>
<keyword evidence="8" id="KW-0501">Molybdenum cofactor biosynthesis</keyword>
<dbReference type="GO" id="GO:0006777">
    <property type="term" value="P:Mo-molybdopterin cofactor biosynthetic process"/>
    <property type="evidence" value="ECO:0007669"/>
    <property type="project" value="UniProtKB-KW"/>
</dbReference>
<dbReference type="PANTHER" id="PTHR10192">
    <property type="entry name" value="MOLYBDOPTERIN BIOSYNTHESIS PROTEIN"/>
    <property type="match status" value="1"/>
</dbReference>
<dbReference type="FunFam" id="3.40.980.10:FF:000004">
    <property type="entry name" value="Molybdopterin molybdenumtransferase"/>
    <property type="match status" value="1"/>
</dbReference>
<name>F6D2H3_METPW</name>
<proteinExistence type="predicted"/>
<dbReference type="NCBIfam" id="TIGR00177">
    <property type="entry name" value="molyb_syn"/>
    <property type="match status" value="1"/>
</dbReference>
<dbReference type="KEGG" id="mew:MSWAN_0286"/>
<dbReference type="Gene3D" id="3.90.105.10">
    <property type="entry name" value="Molybdopterin biosynthesis moea protein, domain 2"/>
    <property type="match status" value="1"/>
</dbReference>
<protein>
    <recommendedName>
        <fullName evidence="3">molybdopterin molybdotransferase</fullName>
        <ecNumber evidence="3">2.10.1.1</ecNumber>
    </recommendedName>
</protein>
<dbReference type="Pfam" id="PF03453">
    <property type="entry name" value="MoeA_N"/>
    <property type="match status" value="1"/>
</dbReference>
<dbReference type="SUPFAM" id="SSF53218">
    <property type="entry name" value="Molybdenum cofactor biosynthesis proteins"/>
    <property type="match status" value="1"/>
</dbReference>
<accession>F6D2H3</accession>
<evidence type="ECO:0000256" key="9">
    <source>
        <dbReference type="ARBA" id="ARBA00047317"/>
    </source>
</evidence>
<dbReference type="GO" id="GO:0005737">
    <property type="term" value="C:cytoplasm"/>
    <property type="evidence" value="ECO:0007669"/>
    <property type="project" value="TreeGrafter"/>
</dbReference>
<comment type="cofactor">
    <cofactor evidence="1">
        <name>Mg(2+)</name>
        <dbReference type="ChEBI" id="CHEBI:18420"/>
    </cofactor>
</comment>
<dbReference type="Pfam" id="PF00994">
    <property type="entry name" value="MoCF_biosynth"/>
    <property type="match status" value="1"/>
</dbReference>
<dbReference type="InterPro" id="IPR005111">
    <property type="entry name" value="MoeA_C_domain_IV"/>
</dbReference>
<evidence type="ECO:0000256" key="4">
    <source>
        <dbReference type="ARBA" id="ARBA00022505"/>
    </source>
</evidence>
<dbReference type="InterPro" id="IPR036135">
    <property type="entry name" value="MoeA_linker/N_sf"/>
</dbReference>
<keyword evidence="7" id="KW-0460">Magnesium</keyword>
<dbReference type="InterPro" id="IPR008284">
    <property type="entry name" value="MoCF_biosynth_CS"/>
</dbReference>
<dbReference type="PROSITE" id="PS01079">
    <property type="entry name" value="MOCF_BIOSYNTHESIS_2"/>
    <property type="match status" value="1"/>
</dbReference>
<evidence type="ECO:0000256" key="1">
    <source>
        <dbReference type="ARBA" id="ARBA00001946"/>
    </source>
</evidence>
<dbReference type="GO" id="GO:0046872">
    <property type="term" value="F:metal ion binding"/>
    <property type="evidence" value="ECO:0007669"/>
    <property type="project" value="UniProtKB-KW"/>
</dbReference>
<dbReference type="InterPro" id="IPR036425">
    <property type="entry name" value="MoaB/Mog-like_dom_sf"/>
</dbReference>
<evidence type="ECO:0000313" key="12">
    <source>
        <dbReference type="Proteomes" id="UP000009231"/>
    </source>
</evidence>
<dbReference type="AlphaFoldDB" id="F6D2H3"/>
<dbReference type="Gene3D" id="2.170.190.11">
    <property type="entry name" value="Molybdopterin biosynthesis moea protein, domain 3"/>
    <property type="match status" value="1"/>
</dbReference>
<evidence type="ECO:0000259" key="10">
    <source>
        <dbReference type="SMART" id="SM00852"/>
    </source>
</evidence>
<dbReference type="SUPFAM" id="SSF63867">
    <property type="entry name" value="MoeA C-terminal domain-like"/>
    <property type="match status" value="1"/>
</dbReference>
<dbReference type="InterPro" id="IPR005110">
    <property type="entry name" value="MoeA_linker/N"/>
</dbReference>
<dbReference type="Gene3D" id="3.40.980.10">
    <property type="entry name" value="MoaB/Mog-like domain"/>
    <property type="match status" value="1"/>
</dbReference>
<dbReference type="HOGENOM" id="CLU_010186_7_0_2"/>
<dbReference type="GeneID" id="10667770"/>
<dbReference type="eggNOG" id="arCOG00217">
    <property type="taxonomic scope" value="Archaea"/>
</dbReference>
<dbReference type="SUPFAM" id="SSF63882">
    <property type="entry name" value="MoeA N-terminal region -like"/>
    <property type="match status" value="1"/>
</dbReference>
<dbReference type="InterPro" id="IPR038987">
    <property type="entry name" value="MoeA-like"/>
</dbReference>
<sequence>MGKVFLNIMEPEDVEKIIGDLPVKKSVENVLIKEAHRRVLAEDVYATINLPPFSRASMDGYAVRSEDTFKASEDYPVKLRLLESVGAGDIPKNKVEKGTCIEISTGAPVPEGADGVVMVEVTQRKAKNNNSEEVMVYESVTMGENIAVAGSDVKKGEILLPSGALINSNKIGVLSAIGMKKVPVFAKPKVAVISTGNEIVKNDQKLEYGKIYDINSQTISNAVEECGCTPVYSEIVKDDYKSFMGKINEFKDVDLIITSGGTSAGTGDVLRTVLDELGDVLVHGIAVKPGKPTIVGLIPSENDKKVIIGLPGNPVSALVIFHVFVAPFLRKMASLKDEGGKKQTRELKISRRYHSAKGRLHYVLVKVDKETAIPILKDSGAISSLAEADGFIEIPKNVEIIQEGSYVTVMPLSEL</sequence>
<dbReference type="STRING" id="868131.MSWAN_0286"/>
<reference evidence="11 12" key="1">
    <citation type="journal article" date="2014" name="Int. J. Syst. Evol. Microbiol.">
        <title>Methanobacterium paludis sp. nov. and a novel strain of Methanobacterium lacus isolated from northern peatlands.</title>
        <authorList>
            <person name="Cadillo-Quiroz H."/>
            <person name="Brauer S.L."/>
            <person name="Goodson N."/>
            <person name="Yavitt J.B."/>
            <person name="Zinder S.H."/>
        </authorList>
    </citation>
    <scope>NUCLEOTIDE SEQUENCE [LARGE SCALE GENOMIC DNA]</scope>
    <source>
        <strain evidence="12">DSM 25820 / JCM 18151 / SWAN1</strain>
    </source>
</reference>
<evidence type="ECO:0000313" key="11">
    <source>
        <dbReference type="EMBL" id="AEG17330.1"/>
    </source>
</evidence>
<dbReference type="Gene3D" id="2.40.340.10">
    <property type="entry name" value="MoeA, C-terminal, domain IV"/>
    <property type="match status" value="1"/>
</dbReference>
<dbReference type="PANTHER" id="PTHR10192:SF5">
    <property type="entry name" value="GEPHYRIN"/>
    <property type="match status" value="1"/>
</dbReference>
<evidence type="ECO:0000256" key="5">
    <source>
        <dbReference type="ARBA" id="ARBA00022679"/>
    </source>
</evidence>
<dbReference type="EC" id="2.10.1.1" evidence="3"/>
<keyword evidence="12" id="KW-1185">Reference proteome</keyword>
<dbReference type="SMART" id="SM00852">
    <property type="entry name" value="MoCF_biosynth"/>
    <property type="match status" value="1"/>
</dbReference>
<dbReference type="FunFam" id="2.170.190.11:FF:000001">
    <property type="entry name" value="Molybdopterin molybdenumtransferase"/>
    <property type="match status" value="1"/>
</dbReference>
<feature type="domain" description="MoaB/Mog" evidence="10">
    <location>
        <begin position="191"/>
        <end position="331"/>
    </location>
</feature>
<evidence type="ECO:0000256" key="6">
    <source>
        <dbReference type="ARBA" id="ARBA00022723"/>
    </source>
</evidence>